<keyword evidence="6 11" id="KW-1133">Transmembrane helix</keyword>
<keyword evidence="7 11" id="KW-0472">Membrane</keyword>
<comment type="subcellular location">
    <subcellularLocation>
        <location evidence="1">Cell membrane</location>
        <topology evidence="1">Multi-pass membrane protein</topology>
    </subcellularLocation>
</comment>
<dbReference type="NCBIfam" id="TIGR03932">
    <property type="entry name" value="PIA_icaD"/>
    <property type="match status" value="1"/>
</dbReference>
<name>A0A059VE04_STACP</name>
<evidence type="ECO:0000256" key="10">
    <source>
        <dbReference type="ARBA" id="ARBA00030190"/>
    </source>
</evidence>
<evidence type="ECO:0000256" key="6">
    <source>
        <dbReference type="ARBA" id="ARBA00022989"/>
    </source>
</evidence>
<evidence type="ECO:0000256" key="1">
    <source>
        <dbReference type="ARBA" id="ARBA00004651"/>
    </source>
</evidence>
<evidence type="ECO:0000256" key="7">
    <source>
        <dbReference type="ARBA" id="ARBA00023136"/>
    </source>
</evidence>
<evidence type="ECO:0000313" key="12">
    <source>
        <dbReference type="EMBL" id="AHZ90655.1"/>
    </source>
</evidence>
<evidence type="ECO:0000256" key="9">
    <source>
        <dbReference type="ARBA" id="ARBA00030130"/>
    </source>
</evidence>
<feature type="transmembrane region" description="Helical" evidence="11">
    <location>
        <begin position="21"/>
        <end position="43"/>
    </location>
</feature>
<organism evidence="12">
    <name type="scientific">Staphylococcus capitis</name>
    <dbReference type="NCBI Taxonomy" id="29388"/>
    <lineage>
        <taxon>Bacteria</taxon>
        <taxon>Bacillati</taxon>
        <taxon>Bacillota</taxon>
        <taxon>Bacilli</taxon>
        <taxon>Bacillales</taxon>
        <taxon>Staphylococcaceae</taxon>
        <taxon>Staphylococcus</taxon>
    </lineage>
</organism>
<keyword evidence="4" id="KW-1003">Cell membrane</keyword>
<protein>
    <recommendedName>
        <fullName evidence="3">Poly-beta-1,6-N-acetyl-D-glucosamine synthesis protein IcaD</fullName>
    </recommendedName>
    <alternativeName>
        <fullName evidence="9">Biofilm polysaccharide intercellular adhesin synthesis protein IcaD</fullName>
    </alternativeName>
    <alternativeName>
        <fullName evidence="10">Intercellular adhesion protein D</fullName>
    </alternativeName>
</protein>
<comment type="similarity">
    <text evidence="2">Belongs to the IcaD family.</text>
</comment>
<evidence type="ECO:0000256" key="3">
    <source>
        <dbReference type="ARBA" id="ARBA00014524"/>
    </source>
</evidence>
<dbReference type="GO" id="GO:0005886">
    <property type="term" value="C:plasma membrane"/>
    <property type="evidence" value="ECO:0007669"/>
    <property type="project" value="UniProtKB-SubCell"/>
</dbReference>
<gene>
    <name evidence="12" type="primary">icaD</name>
</gene>
<feature type="transmembrane region" description="Helical" evidence="11">
    <location>
        <begin position="71"/>
        <end position="91"/>
    </location>
</feature>
<keyword evidence="5 11" id="KW-0812">Transmembrane</keyword>
<proteinExistence type="inferred from homology"/>
<reference evidence="12" key="1">
    <citation type="submission" date="2014-03" db="EMBL/GenBank/DDBJ databases">
        <title>Effects of erythromycin on the phenotypic and genotypic biofilm expression in two clinical Staphylococcus capitis subspecies.</title>
        <authorList>
            <person name="Cui B."/>
            <person name="Smooker P.M."/>
            <person name="Rouch D.A."/>
            <person name="Deighton M.A."/>
        </authorList>
    </citation>
    <scope>NUCLEOTIDE SEQUENCE</scope>
    <source>
        <strain evidence="12">44</strain>
    </source>
</reference>
<accession>A0A059VE04</accession>
<evidence type="ECO:0000256" key="4">
    <source>
        <dbReference type="ARBA" id="ARBA00022475"/>
    </source>
</evidence>
<evidence type="ECO:0000256" key="2">
    <source>
        <dbReference type="ARBA" id="ARBA00006797"/>
    </source>
</evidence>
<dbReference type="InterPro" id="IPR020510">
    <property type="entry name" value="IcaD"/>
</dbReference>
<comment type="function">
    <text evidence="8">Necessary for the synthesis of poly-beta-1,6-N-acetyl-D-glucosamine (PNAG, also referred to as PIA), a biofilm adhesin polysaccharide. Is required for full IcaA N-acetylglucosaminyltransferase activity.</text>
</comment>
<dbReference type="AlphaFoldDB" id="A0A059VE04"/>
<sequence>MVKPRQRKYPTVKSSLNIVRESLFIAISCAFWIYCVVVMIVYIGTLINSQVESVITIRIALNVENIEIYKIFELMGLFSIIIFLFFTYSLIFQKIEKGREV</sequence>
<evidence type="ECO:0000256" key="11">
    <source>
        <dbReference type="SAM" id="Phobius"/>
    </source>
</evidence>
<dbReference type="EMBL" id="KJ544505">
    <property type="protein sequence ID" value="AHZ90655.1"/>
    <property type="molecule type" value="Genomic_DNA"/>
</dbReference>
<evidence type="ECO:0000256" key="5">
    <source>
        <dbReference type="ARBA" id="ARBA00022692"/>
    </source>
</evidence>
<evidence type="ECO:0000256" key="8">
    <source>
        <dbReference type="ARBA" id="ARBA00025422"/>
    </source>
</evidence>